<evidence type="ECO:0000256" key="7">
    <source>
        <dbReference type="ARBA" id="ARBA00047622"/>
    </source>
</evidence>
<dbReference type="CDD" id="cd02440">
    <property type="entry name" value="AdoMet_MTases"/>
    <property type="match status" value="1"/>
</dbReference>
<keyword evidence="11" id="KW-1185">Reference proteome</keyword>
<protein>
    <recommendedName>
        <fullName evidence="5">phosphoethanolamine N-methyltransferase</fullName>
        <ecNumber evidence="5">2.1.1.103</ecNumber>
    </recommendedName>
</protein>
<sequence>MILSSLPPIKGKSILELGAGIGTFTGELAKHVAHVIACDFMENAIEKNEEINLDAEFICADTTSDEDLHIRPNSIDLIFLNSLLMHFFLRRKFGLFKRKKYIKSLFENIRLRSFKVLLFRKTMAAIQL</sequence>
<keyword evidence="3" id="KW-0489">Methyltransferase</keyword>
<reference evidence="10" key="1">
    <citation type="submission" date="2021-08" db="EMBL/GenBank/DDBJ databases">
        <title>WGS assembly of Ceratopteris richardii.</title>
        <authorList>
            <person name="Marchant D.B."/>
            <person name="Chen G."/>
            <person name="Jenkins J."/>
            <person name="Shu S."/>
            <person name="Leebens-Mack J."/>
            <person name="Grimwood J."/>
            <person name="Schmutz J."/>
            <person name="Soltis P."/>
            <person name="Soltis D."/>
            <person name="Chen Z.-H."/>
        </authorList>
    </citation>
    <scope>NUCLEOTIDE SEQUENCE</scope>
    <source>
        <strain evidence="10">Whitten #5841</strain>
        <tissue evidence="10">Leaf</tissue>
    </source>
</reference>
<comment type="catalytic activity">
    <reaction evidence="8">
        <text>N-methylethanolamine phosphate + S-adenosyl-L-methionine = N,N-dimethylethanolamine phosphate + S-adenosyl-L-homocysteine + H(+)</text>
        <dbReference type="Rhea" id="RHEA:25321"/>
        <dbReference type="ChEBI" id="CHEBI:15378"/>
        <dbReference type="ChEBI" id="CHEBI:57781"/>
        <dbReference type="ChEBI" id="CHEBI:57856"/>
        <dbReference type="ChEBI" id="CHEBI:58641"/>
        <dbReference type="ChEBI" id="CHEBI:59789"/>
        <dbReference type="EC" id="2.1.1.103"/>
    </reaction>
    <physiologicalReaction direction="left-to-right" evidence="8">
        <dbReference type="Rhea" id="RHEA:25322"/>
    </physiologicalReaction>
</comment>
<comment type="catalytic activity">
    <reaction evidence="7">
        <text>phosphoethanolamine + S-adenosyl-L-methionine = N-methylethanolamine phosphate + S-adenosyl-L-homocysteine + H(+)</text>
        <dbReference type="Rhea" id="RHEA:20365"/>
        <dbReference type="ChEBI" id="CHEBI:15378"/>
        <dbReference type="ChEBI" id="CHEBI:57781"/>
        <dbReference type="ChEBI" id="CHEBI:57856"/>
        <dbReference type="ChEBI" id="CHEBI:58190"/>
        <dbReference type="ChEBI" id="CHEBI:59789"/>
        <dbReference type="EC" id="2.1.1.103"/>
    </reaction>
    <physiologicalReaction direction="left-to-right" evidence="7">
        <dbReference type="Rhea" id="RHEA:20366"/>
    </physiologicalReaction>
</comment>
<dbReference type="Pfam" id="PF13649">
    <property type="entry name" value="Methyltransf_25"/>
    <property type="match status" value="1"/>
</dbReference>
<organism evidence="10 11">
    <name type="scientific">Ceratopteris richardii</name>
    <name type="common">Triangle waterfern</name>
    <dbReference type="NCBI Taxonomy" id="49495"/>
    <lineage>
        <taxon>Eukaryota</taxon>
        <taxon>Viridiplantae</taxon>
        <taxon>Streptophyta</taxon>
        <taxon>Embryophyta</taxon>
        <taxon>Tracheophyta</taxon>
        <taxon>Polypodiopsida</taxon>
        <taxon>Polypodiidae</taxon>
        <taxon>Polypodiales</taxon>
        <taxon>Pteridineae</taxon>
        <taxon>Pteridaceae</taxon>
        <taxon>Parkerioideae</taxon>
        <taxon>Ceratopteris</taxon>
    </lineage>
</organism>
<evidence type="ECO:0000259" key="9">
    <source>
        <dbReference type="Pfam" id="PF13649"/>
    </source>
</evidence>
<comment type="pathway">
    <text evidence="1">Phospholipid metabolism; phosphatidylcholine biosynthesis.</text>
</comment>
<dbReference type="EMBL" id="CM035436">
    <property type="protein sequence ID" value="KAH7288151.1"/>
    <property type="molecule type" value="Genomic_DNA"/>
</dbReference>
<dbReference type="PANTHER" id="PTHR44307">
    <property type="entry name" value="PHOSPHOETHANOLAMINE METHYLTRANSFERASE"/>
    <property type="match status" value="1"/>
</dbReference>
<evidence type="ECO:0000256" key="2">
    <source>
        <dbReference type="ARBA" id="ARBA00005189"/>
    </source>
</evidence>
<dbReference type="InterPro" id="IPR029063">
    <property type="entry name" value="SAM-dependent_MTases_sf"/>
</dbReference>
<gene>
    <name evidence="10" type="ORF">KP509_31G014600</name>
</gene>
<name>A0A8T2QXJ1_CERRI</name>
<dbReference type="GO" id="GO:0032259">
    <property type="term" value="P:methylation"/>
    <property type="evidence" value="ECO:0007669"/>
    <property type="project" value="UniProtKB-KW"/>
</dbReference>
<dbReference type="InterPro" id="IPR041698">
    <property type="entry name" value="Methyltransf_25"/>
</dbReference>
<dbReference type="Proteomes" id="UP000825935">
    <property type="component" value="Chromosome 31"/>
</dbReference>
<dbReference type="PANTHER" id="PTHR44307:SF2">
    <property type="entry name" value="PHOSPHOETHANOLAMINE METHYLTRANSFERASE ISOFORM X1"/>
    <property type="match status" value="1"/>
</dbReference>
<dbReference type="OrthoDB" id="8300214at2759"/>
<evidence type="ECO:0000313" key="10">
    <source>
        <dbReference type="EMBL" id="KAH7288151.1"/>
    </source>
</evidence>
<evidence type="ECO:0000256" key="4">
    <source>
        <dbReference type="ARBA" id="ARBA00022679"/>
    </source>
</evidence>
<evidence type="ECO:0000256" key="1">
    <source>
        <dbReference type="ARBA" id="ARBA00004969"/>
    </source>
</evidence>
<dbReference type="SUPFAM" id="SSF53335">
    <property type="entry name" value="S-adenosyl-L-methionine-dependent methyltransferases"/>
    <property type="match status" value="1"/>
</dbReference>
<dbReference type="Gene3D" id="3.40.50.150">
    <property type="entry name" value="Vaccinia Virus protein VP39"/>
    <property type="match status" value="1"/>
</dbReference>
<evidence type="ECO:0000256" key="8">
    <source>
        <dbReference type="ARBA" id="ARBA00047841"/>
    </source>
</evidence>
<accession>A0A8T2QXJ1</accession>
<evidence type="ECO:0000313" key="11">
    <source>
        <dbReference type="Proteomes" id="UP000825935"/>
    </source>
</evidence>
<dbReference type="EC" id="2.1.1.103" evidence="5"/>
<dbReference type="GO" id="GO:0000234">
    <property type="term" value="F:phosphoethanolamine N-methyltransferase activity"/>
    <property type="evidence" value="ECO:0007669"/>
    <property type="project" value="UniProtKB-EC"/>
</dbReference>
<evidence type="ECO:0000256" key="3">
    <source>
        <dbReference type="ARBA" id="ARBA00022603"/>
    </source>
</evidence>
<evidence type="ECO:0000256" key="6">
    <source>
        <dbReference type="ARBA" id="ARBA00047619"/>
    </source>
</evidence>
<comment type="pathway">
    <text evidence="2">Lipid metabolism.</text>
</comment>
<proteinExistence type="predicted"/>
<evidence type="ECO:0000256" key="5">
    <source>
        <dbReference type="ARBA" id="ARBA00035674"/>
    </source>
</evidence>
<dbReference type="AlphaFoldDB" id="A0A8T2QXJ1"/>
<feature type="domain" description="Methyltransferase" evidence="9">
    <location>
        <begin position="14"/>
        <end position="87"/>
    </location>
</feature>
<comment type="catalytic activity">
    <reaction evidence="6">
        <text>N,N-dimethylethanolamine phosphate + S-adenosyl-L-methionine = phosphocholine + S-adenosyl-L-homocysteine + H(+)</text>
        <dbReference type="Rhea" id="RHEA:25325"/>
        <dbReference type="ChEBI" id="CHEBI:15378"/>
        <dbReference type="ChEBI" id="CHEBI:57856"/>
        <dbReference type="ChEBI" id="CHEBI:58641"/>
        <dbReference type="ChEBI" id="CHEBI:59789"/>
        <dbReference type="ChEBI" id="CHEBI:295975"/>
        <dbReference type="EC" id="2.1.1.103"/>
    </reaction>
    <physiologicalReaction direction="left-to-right" evidence="6">
        <dbReference type="Rhea" id="RHEA:25326"/>
    </physiologicalReaction>
</comment>
<comment type="caution">
    <text evidence="10">The sequence shown here is derived from an EMBL/GenBank/DDBJ whole genome shotgun (WGS) entry which is preliminary data.</text>
</comment>
<keyword evidence="4" id="KW-0808">Transferase</keyword>